<gene>
    <name evidence="1" type="ORF">HUJ06_027625</name>
</gene>
<keyword evidence="2" id="KW-1185">Reference proteome</keyword>
<protein>
    <submittedName>
        <fullName evidence="1">Uncharacterized protein</fullName>
    </submittedName>
</protein>
<evidence type="ECO:0000313" key="1">
    <source>
        <dbReference type="EMBL" id="DAD26157.1"/>
    </source>
</evidence>
<accession>A0A822Y120</accession>
<reference evidence="1 2" key="1">
    <citation type="journal article" date="2020" name="Mol. Biol. Evol.">
        <title>Distinct Expression and Methylation Patterns for Genes with Different Fates following a Single Whole-Genome Duplication in Flowering Plants.</title>
        <authorList>
            <person name="Shi T."/>
            <person name="Rahmani R.S."/>
            <person name="Gugger P.F."/>
            <person name="Wang M."/>
            <person name="Li H."/>
            <person name="Zhang Y."/>
            <person name="Li Z."/>
            <person name="Wang Q."/>
            <person name="Van de Peer Y."/>
            <person name="Marchal K."/>
            <person name="Chen J."/>
        </authorList>
    </citation>
    <scope>NUCLEOTIDE SEQUENCE [LARGE SCALE GENOMIC DNA]</scope>
    <source>
        <tissue evidence="1">Leaf</tissue>
    </source>
</reference>
<dbReference type="EMBL" id="DUZY01000002">
    <property type="protein sequence ID" value="DAD26157.1"/>
    <property type="molecule type" value="Genomic_DNA"/>
</dbReference>
<organism evidence="1 2">
    <name type="scientific">Nelumbo nucifera</name>
    <name type="common">Sacred lotus</name>
    <dbReference type="NCBI Taxonomy" id="4432"/>
    <lineage>
        <taxon>Eukaryota</taxon>
        <taxon>Viridiplantae</taxon>
        <taxon>Streptophyta</taxon>
        <taxon>Embryophyta</taxon>
        <taxon>Tracheophyta</taxon>
        <taxon>Spermatophyta</taxon>
        <taxon>Magnoliopsida</taxon>
        <taxon>Proteales</taxon>
        <taxon>Nelumbonaceae</taxon>
        <taxon>Nelumbo</taxon>
    </lineage>
</organism>
<comment type="caution">
    <text evidence="1">The sequence shown here is derived from an EMBL/GenBank/DDBJ whole genome shotgun (WGS) entry which is preliminary data.</text>
</comment>
<sequence length="82" mass="9241">MSLDSLSLSLQSATTEFSTKMVNFAQRFPCAVSSTSSSSSIDRQIRRQGFKEFSHLLVSTVETRLGLQLLPDPLPPRRVQYY</sequence>
<proteinExistence type="predicted"/>
<dbReference type="AlphaFoldDB" id="A0A822Y120"/>
<dbReference type="Proteomes" id="UP000607653">
    <property type="component" value="Unassembled WGS sequence"/>
</dbReference>
<name>A0A822Y120_NELNU</name>
<evidence type="ECO:0000313" key="2">
    <source>
        <dbReference type="Proteomes" id="UP000607653"/>
    </source>
</evidence>